<proteinExistence type="predicted"/>
<sequence>MTTTQAGLNTSKAEPDNQCFLLRLPTEIIANVFIHTLPKYRHILPNAYTPADTVPFPHPMSAPLLLTNLCRRLTQIAWSTPILWSCLAISVGLPEREPSVDLSALQRWLGRAGAHPLTLRIIVASYQQELIETIMSTSARWKSVSIRVSCQPEHLVSMGSWAHGGFPLLENLVVRGRLSRSFILPLSAAPDVAPRLTKLLVTGGFTPPFRLPLGNLRELELNNCAIQELLTMLPHTPSLESLTLVNTEYLPPGNPIFQFTLPCLRRLIINGNFWQDGLVFLVQGVIAPVLEHLSCSLPGSLHPRLIFDVFKRLFQKSDCYITSFSLYFPTAKLDDIIPFLKSTSSIQSLELECDEAASDALFLGLTWDPSRGAGSMLLPHLSSLSLKPRWGYSQFNPLWFDMLQSRTGVDRFPPISATEPAHLRAFGIRTAVSTHVHRQVEEFCMTRGIDLDLRIVGGESHNIHSPILESSFL</sequence>
<dbReference type="Gene3D" id="3.80.10.10">
    <property type="entry name" value="Ribonuclease Inhibitor"/>
    <property type="match status" value="1"/>
</dbReference>
<evidence type="ECO:0008006" key="3">
    <source>
        <dbReference type="Google" id="ProtNLM"/>
    </source>
</evidence>
<gene>
    <name evidence="1" type="ORF">HGRIS_006626</name>
</gene>
<protein>
    <recommendedName>
        <fullName evidence="3">F-box domain-containing protein</fullName>
    </recommendedName>
</protein>
<organism evidence="1 2">
    <name type="scientific">Hohenbuehelia grisea</name>
    <dbReference type="NCBI Taxonomy" id="104357"/>
    <lineage>
        <taxon>Eukaryota</taxon>
        <taxon>Fungi</taxon>
        <taxon>Dikarya</taxon>
        <taxon>Basidiomycota</taxon>
        <taxon>Agaricomycotina</taxon>
        <taxon>Agaricomycetes</taxon>
        <taxon>Agaricomycetidae</taxon>
        <taxon>Agaricales</taxon>
        <taxon>Pleurotineae</taxon>
        <taxon>Pleurotaceae</taxon>
        <taxon>Hohenbuehelia</taxon>
    </lineage>
</organism>
<accession>A0ABR3JAM6</accession>
<reference evidence="2" key="1">
    <citation type="submission" date="2024-06" db="EMBL/GenBank/DDBJ databases">
        <title>Multi-omics analyses provide insights into the biosynthesis of the anticancer antibiotic pleurotin in Hohenbuehelia grisea.</title>
        <authorList>
            <person name="Weaver J.A."/>
            <person name="Alberti F."/>
        </authorList>
    </citation>
    <scope>NUCLEOTIDE SEQUENCE [LARGE SCALE GENOMIC DNA]</scope>
    <source>
        <strain evidence="2">T-177</strain>
    </source>
</reference>
<dbReference type="EMBL" id="JASNQZ010000010">
    <property type="protein sequence ID" value="KAL0952346.1"/>
    <property type="molecule type" value="Genomic_DNA"/>
</dbReference>
<dbReference type="Proteomes" id="UP001556367">
    <property type="component" value="Unassembled WGS sequence"/>
</dbReference>
<keyword evidence="2" id="KW-1185">Reference proteome</keyword>
<comment type="caution">
    <text evidence="1">The sequence shown here is derived from an EMBL/GenBank/DDBJ whole genome shotgun (WGS) entry which is preliminary data.</text>
</comment>
<name>A0ABR3JAM6_9AGAR</name>
<evidence type="ECO:0000313" key="2">
    <source>
        <dbReference type="Proteomes" id="UP001556367"/>
    </source>
</evidence>
<dbReference type="InterPro" id="IPR032675">
    <property type="entry name" value="LRR_dom_sf"/>
</dbReference>
<evidence type="ECO:0000313" key="1">
    <source>
        <dbReference type="EMBL" id="KAL0952346.1"/>
    </source>
</evidence>
<dbReference type="SUPFAM" id="SSF52047">
    <property type="entry name" value="RNI-like"/>
    <property type="match status" value="1"/>
</dbReference>